<dbReference type="InterPro" id="IPR029787">
    <property type="entry name" value="Nucleotide_cyclase"/>
</dbReference>
<dbReference type="InterPro" id="IPR000160">
    <property type="entry name" value="GGDEF_dom"/>
</dbReference>
<proteinExistence type="predicted"/>
<reference evidence="5 6" key="1">
    <citation type="submission" date="2016-04" db="EMBL/GenBank/DDBJ databases">
        <title>Complete genome sequence of Dokdonella koreensis DS-123T.</title>
        <authorList>
            <person name="Kim J.F."/>
            <person name="Lee H."/>
            <person name="Kwak M.-J."/>
        </authorList>
    </citation>
    <scope>NUCLEOTIDE SEQUENCE [LARGE SCALE GENOMIC DNA]</scope>
    <source>
        <strain evidence="5 6">DS-123</strain>
    </source>
</reference>
<dbReference type="EC" id="2.7.7.65" evidence="2"/>
<dbReference type="FunFam" id="3.30.70.270:FF:000001">
    <property type="entry name" value="Diguanylate cyclase domain protein"/>
    <property type="match status" value="1"/>
</dbReference>
<dbReference type="SUPFAM" id="SSF55073">
    <property type="entry name" value="Nucleotide cyclase"/>
    <property type="match status" value="1"/>
</dbReference>
<dbReference type="PANTHER" id="PTHR45138">
    <property type="entry name" value="REGULATORY COMPONENTS OF SENSORY TRANSDUCTION SYSTEM"/>
    <property type="match status" value="1"/>
</dbReference>
<dbReference type="Pfam" id="PF00990">
    <property type="entry name" value="GGDEF"/>
    <property type="match status" value="1"/>
</dbReference>
<dbReference type="NCBIfam" id="TIGR00254">
    <property type="entry name" value="GGDEF"/>
    <property type="match status" value="1"/>
</dbReference>
<dbReference type="PATRIC" id="fig|1300342.3.peg.1283"/>
<dbReference type="PANTHER" id="PTHR45138:SF9">
    <property type="entry name" value="DIGUANYLATE CYCLASE DGCM-RELATED"/>
    <property type="match status" value="1"/>
</dbReference>
<dbReference type="GO" id="GO:0052621">
    <property type="term" value="F:diguanylate cyclase activity"/>
    <property type="evidence" value="ECO:0007669"/>
    <property type="project" value="UniProtKB-EC"/>
</dbReference>
<evidence type="ECO:0000259" key="4">
    <source>
        <dbReference type="PROSITE" id="PS50887"/>
    </source>
</evidence>
<dbReference type="InterPro" id="IPR050469">
    <property type="entry name" value="Diguanylate_Cyclase"/>
</dbReference>
<dbReference type="Gene3D" id="3.30.450.40">
    <property type="match status" value="1"/>
</dbReference>
<dbReference type="InterPro" id="IPR043128">
    <property type="entry name" value="Rev_trsase/Diguanyl_cyclase"/>
</dbReference>
<dbReference type="CDD" id="cd01949">
    <property type="entry name" value="GGDEF"/>
    <property type="match status" value="1"/>
</dbReference>
<dbReference type="GO" id="GO:0043709">
    <property type="term" value="P:cell adhesion involved in single-species biofilm formation"/>
    <property type="evidence" value="ECO:0007669"/>
    <property type="project" value="TreeGrafter"/>
</dbReference>
<dbReference type="SMART" id="SM00267">
    <property type="entry name" value="GGDEF"/>
    <property type="match status" value="1"/>
</dbReference>
<feature type="domain" description="GGDEF" evidence="4">
    <location>
        <begin position="223"/>
        <end position="360"/>
    </location>
</feature>
<comment type="catalytic activity">
    <reaction evidence="3">
        <text>2 GTP = 3',3'-c-di-GMP + 2 diphosphate</text>
        <dbReference type="Rhea" id="RHEA:24898"/>
        <dbReference type="ChEBI" id="CHEBI:33019"/>
        <dbReference type="ChEBI" id="CHEBI:37565"/>
        <dbReference type="ChEBI" id="CHEBI:58805"/>
        <dbReference type="EC" id="2.7.7.65"/>
    </reaction>
</comment>
<dbReference type="Proteomes" id="UP000076830">
    <property type="component" value="Chromosome"/>
</dbReference>
<dbReference type="SMART" id="SM00065">
    <property type="entry name" value="GAF"/>
    <property type="match status" value="1"/>
</dbReference>
<evidence type="ECO:0000256" key="2">
    <source>
        <dbReference type="ARBA" id="ARBA00012528"/>
    </source>
</evidence>
<dbReference type="Pfam" id="PF13185">
    <property type="entry name" value="GAF_2"/>
    <property type="match status" value="1"/>
</dbReference>
<comment type="cofactor">
    <cofactor evidence="1">
        <name>Mg(2+)</name>
        <dbReference type="ChEBI" id="CHEBI:18420"/>
    </cofactor>
</comment>
<accession>A0A167GRZ0</accession>
<dbReference type="SUPFAM" id="SSF55781">
    <property type="entry name" value="GAF domain-like"/>
    <property type="match status" value="1"/>
</dbReference>
<dbReference type="Gene3D" id="3.30.70.270">
    <property type="match status" value="1"/>
</dbReference>
<organism evidence="5 6">
    <name type="scientific">Dokdonella koreensis DS-123</name>
    <dbReference type="NCBI Taxonomy" id="1300342"/>
    <lineage>
        <taxon>Bacteria</taxon>
        <taxon>Pseudomonadati</taxon>
        <taxon>Pseudomonadota</taxon>
        <taxon>Gammaproteobacteria</taxon>
        <taxon>Lysobacterales</taxon>
        <taxon>Rhodanobacteraceae</taxon>
        <taxon>Dokdonella</taxon>
    </lineage>
</organism>
<protein>
    <recommendedName>
        <fullName evidence="2">diguanylate cyclase</fullName>
        <ecNumber evidence="2">2.7.7.65</ecNumber>
    </recommendedName>
</protein>
<dbReference type="KEGG" id="dko:I596_1316"/>
<evidence type="ECO:0000256" key="3">
    <source>
        <dbReference type="ARBA" id="ARBA00034247"/>
    </source>
</evidence>
<gene>
    <name evidence="5" type="ORF">I596_1316</name>
</gene>
<dbReference type="EMBL" id="CP015249">
    <property type="protein sequence ID" value="ANB17346.1"/>
    <property type="molecule type" value="Genomic_DNA"/>
</dbReference>
<dbReference type="STRING" id="1300342.I596_1316"/>
<evidence type="ECO:0000256" key="1">
    <source>
        <dbReference type="ARBA" id="ARBA00001946"/>
    </source>
</evidence>
<dbReference type="InterPro" id="IPR003018">
    <property type="entry name" value="GAF"/>
</dbReference>
<dbReference type="GO" id="GO:1902201">
    <property type="term" value="P:negative regulation of bacterial-type flagellum-dependent cell motility"/>
    <property type="evidence" value="ECO:0007669"/>
    <property type="project" value="TreeGrafter"/>
</dbReference>
<evidence type="ECO:0000313" key="6">
    <source>
        <dbReference type="Proteomes" id="UP000076830"/>
    </source>
</evidence>
<evidence type="ECO:0000313" key="5">
    <source>
        <dbReference type="EMBL" id="ANB17346.1"/>
    </source>
</evidence>
<sequence>MGGVREKDLPWGERDASGRRAVLAEILAQVSSEAFEGENLQAVLQRIVDCVARRLPVAIASIILLDEDGGHFVQEVWAGRIGLDLPGDLPWPVTVGAAGRCVRSGRAQLIADVQHDPDYVPGNRDVRSEYLVPILHRGRLHGVLNLESTRADFFTPEVCATFDAVASQVAGTIHLTRVVLELEQANRRLQLLSMSDGLTGIANRRCFDQRFAETWRRQAEAGRLLALLLVDADCFKPLNDACGHLYGDECLRELARLCREVARGPDELVARYGGEELALLLPDHTAPQARRRAECLRRRVEAERLAHPASPVAPHVTVSIGVGVTRPDASIPDQALIAVADRALYAAKTRGRNRVAVRTMAHARGPRDADR</sequence>
<name>A0A167GRZ0_9GAMM</name>
<keyword evidence="6" id="KW-1185">Reference proteome</keyword>
<dbReference type="PROSITE" id="PS50887">
    <property type="entry name" value="GGDEF"/>
    <property type="match status" value="1"/>
</dbReference>
<dbReference type="AlphaFoldDB" id="A0A167GRZ0"/>
<dbReference type="GO" id="GO:0005886">
    <property type="term" value="C:plasma membrane"/>
    <property type="evidence" value="ECO:0007669"/>
    <property type="project" value="TreeGrafter"/>
</dbReference>
<dbReference type="InterPro" id="IPR029016">
    <property type="entry name" value="GAF-like_dom_sf"/>
</dbReference>